<sequence>GTLFSWNLISLQKQRNTATVQEEVGKMKEGCDEMKCGTEKHSSPVPCWKILQWPLRTMEMMTGSGFWVGLLWEFECKSRSSRLRRQLIFPSSLSVSQGVTP</sequence>
<protein>
    <submittedName>
        <fullName evidence="1">Uncharacterized protein</fullName>
    </submittedName>
</protein>
<keyword evidence="2" id="KW-1185">Reference proteome</keyword>
<dbReference type="Ensembl" id="ENSTGUT00000029606.1">
    <property type="protein sequence ID" value="ENSTGUP00000027046.1"/>
    <property type="gene ID" value="ENSTGUG00000028714.1"/>
</dbReference>
<proteinExistence type="predicted"/>
<dbReference type="Proteomes" id="UP000007754">
    <property type="component" value="Chromosome 7"/>
</dbReference>
<accession>A0A674GX94</accession>
<evidence type="ECO:0000313" key="2">
    <source>
        <dbReference type="Proteomes" id="UP000007754"/>
    </source>
</evidence>
<reference evidence="1" key="3">
    <citation type="submission" date="2025-09" db="UniProtKB">
        <authorList>
            <consortium name="Ensembl"/>
        </authorList>
    </citation>
    <scope>IDENTIFICATION</scope>
</reference>
<name>A0A674GX94_TAEGU</name>
<organism evidence="1 2">
    <name type="scientific">Taeniopygia guttata</name>
    <name type="common">Zebra finch</name>
    <name type="synonym">Poephila guttata</name>
    <dbReference type="NCBI Taxonomy" id="59729"/>
    <lineage>
        <taxon>Eukaryota</taxon>
        <taxon>Metazoa</taxon>
        <taxon>Chordata</taxon>
        <taxon>Craniata</taxon>
        <taxon>Vertebrata</taxon>
        <taxon>Euteleostomi</taxon>
        <taxon>Archelosauria</taxon>
        <taxon>Archosauria</taxon>
        <taxon>Dinosauria</taxon>
        <taxon>Saurischia</taxon>
        <taxon>Theropoda</taxon>
        <taxon>Coelurosauria</taxon>
        <taxon>Aves</taxon>
        <taxon>Neognathae</taxon>
        <taxon>Neoaves</taxon>
        <taxon>Telluraves</taxon>
        <taxon>Australaves</taxon>
        <taxon>Passeriformes</taxon>
        <taxon>Passeroidea</taxon>
        <taxon>Estrildidae</taxon>
        <taxon>Estrildinae</taxon>
        <taxon>Taeniopygia</taxon>
    </lineage>
</organism>
<evidence type="ECO:0000313" key="1">
    <source>
        <dbReference type="Ensembl" id="ENSTGUP00000027046.1"/>
    </source>
</evidence>
<reference evidence="1" key="2">
    <citation type="submission" date="2025-08" db="UniProtKB">
        <authorList>
            <consortium name="Ensembl"/>
        </authorList>
    </citation>
    <scope>IDENTIFICATION</scope>
</reference>
<dbReference type="AlphaFoldDB" id="A0A674GX94"/>
<dbReference type="InParanoid" id="A0A674GX94"/>
<reference evidence="1 2" key="1">
    <citation type="journal article" date="2010" name="Nature">
        <title>The genome of a songbird.</title>
        <authorList>
            <person name="Warren W.C."/>
            <person name="Clayton D.F."/>
            <person name="Ellegren H."/>
            <person name="Arnold A.P."/>
            <person name="Hillier L.W."/>
            <person name="Kunstner A."/>
            <person name="Searle S."/>
            <person name="White S."/>
            <person name="Vilella A.J."/>
            <person name="Fairley S."/>
            <person name="Heger A."/>
            <person name="Kong L."/>
            <person name="Ponting C.P."/>
            <person name="Jarvis E.D."/>
            <person name="Mello C.V."/>
            <person name="Minx P."/>
            <person name="Lovell P."/>
            <person name="Velho T.A."/>
            <person name="Ferris M."/>
            <person name="Balakrishnan C.N."/>
            <person name="Sinha S."/>
            <person name="Blatti C."/>
            <person name="London S.E."/>
            <person name="Li Y."/>
            <person name="Lin Y.C."/>
            <person name="George J."/>
            <person name="Sweedler J."/>
            <person name="Southey B."/>
            <person name="Gunaratne P."/>
            <person name="Watson M."/>
            <person name="Nam K."/>
            <person name="Backstrom N."/>
            <person name="Smeds L."/>
            <person name="Nabholz B."/>
            <person name="Itoh Y."/>
            <person name="Whitney O."/>
            <person name="Pfenning A.R."/>
            <person name="Howard J."/>
            <person name="Volker M."/>
            <person name="Skinner B.M."/>
            <person name="Griffin D.K."/>
            <person name="Ye L."/>
            <person name="McLaren W.M."/>
            <person name="Flicek P."/>
            <person name="Quesada V."/>
            <person name="Velasco G."/>
            <person name="Lopez-Otin C."/>
            <person name="Puente X.S."/>
            <person name="Olender T."/>
            <person name="Lancet D."/>
            <person name="Smit A.F."/>
            <person name="Hubley R."/>
            <person name="Konkel M.K."/>
            <person name="Walker J.A."/>
            <person name="Batzer M.A."/>
            <person name="Gu W."/>
            <person name="Pollock D.D."/>
            <person name="Chen L."/>
            <person name="Cheng Z."/>
            <person name="Eichler E.E."/>
            <person name="Stapley J."/>
            <person name="Slate J."/>
            <person name="Ekblom R."/>
            <person name="Birkhead T."/>
            <person name="Burke T."/>
            <person name="Burt D."/>
            <person name="Scharff C."/>
            <person name="Adam I."/>
            <person name="Richard H."/>
            <person name="Sultan M."/>
            <person name="Soldatov A."/>
            <person name="Lehrach H."/>
            <person name="Edwards S.V."/>
            <person name="Yang S.P."/>
            <person name="Li X."/>
            <person name="Graves T."/>
            <person name="Fulton L."/>
            <person name="Nelson J."/>
            <person name="Chinwalla A."/>
            <person name="Hou S."/>
            <person name="Mardis E.R."/>
            <person name="Wilson R.K."/>
        </authorList>
    </citation>
    <scope>NUCLEOTIDE SEQUENCE [LARGE SCALE GENOMIC DNA]</scope>
</reference>